<feature type="non-terminal residue" evidence="2">
    <location>
        <position position="67"/>
    </location>
</feature>
<name>A0A9N9NTE7_9GLOM</name>
<evidence type="ECO:0000313" key="3">
    <source>
        <dbReference type="Proteomes" id="UP000789759"/>
    </source>
</evidence>
<gene>
    <name evidence="2" type="ORF">CPELLU_LOCUS15197</name>
</gene>
<accession>A0A9N9NTE7</accession>
<evidence type="ECO:0000256" key="1">
    <source>
        <dbReference type="SAM" id="MobiDB-lite"/>
    </source>
</evidence>
<reference evidence="2" key="1">
    <citation type="submission" date="2021-06" db="EMBL/GenBank/DDBJ databases">
        <authorList>
            <person name="Kallberg Y."/>
            <person name="Tangrot J."/>
            <person name="Rosling A."/>
        </authorList>
    </citation>
    <scope>NUCLEOTIDE SEQUENCE</scope>
    <source>
        <strain evidence="2">FL966</strain>
    </source>
</reference>
<dbReference type="OrthoDB" id="10537693at2759"/>
<feature type="region of interest" description="Disordered" evidence="1">
    <location>
        <begin position="45"/>
        <end position="67"/>
    </location>
</feature>
<keyword evidence="3" id="KW-1185">Reference proteome</keyword>
<protein>
    <submittedName>
        <fullName evidence="2">12159_t:CDS:1</fullName>
    </submittedName>
</protein>
<sequence length="67" mass="7731">MKNSFENDSDTSQSSRTIKKQKKTNLQKIIVNKGECPKAPIWKEFDTGKSNSKGEVPNNIRQHWLIQ</sequence>
<comment type="caution">
    <text evidence="2">The sequence shown here is derived from an EMBL/GenBank/DDBJ whole genome shotgun (WGS) entry which is preliminary data.</text>
</comment>
<feature type="region of interest" description="Disordered" evidence="1">
    <location>
        <begin position="1"/>
        <end position="24"/>
    </location>
</feature>
<proteinExistence type="predicted"/>
<feature type="compositionally biased region" description="Polar residues" evidence="1">
    <location>
        <begin position="1"/>
        <end position="16"/>
    </location>
</feature>
<dbReference type="EMBL" id="CAJVQA010019453">
    <property type="protein sequence ID" value="CAG8759191.1"/>
    <property type="molecule type" value="Genomic_DNA"/>
</dbReference>
<organism evidence="2 3">
    <name type="scientific">Cetraspora pellucida</name>
    <dbReference type="NCBI Taxonomy" id="1433469"/>
    <lineage>
        <taxon>Eukaryota</taxon>
        <taxon>Fungi</taxon>
        <taxon>Fungi incertae sedis</taxon>
        <taxon>Mucoromycota</taxon>
        <taxon>Glomeromycotina</taxon>
        <taxon>Glomeromycetes</taxon>
        <taxon>Diversisporales</taxon>
        <taxon>Gigasporaceae</taxon>
        <taxon>Cetraspora</taxon>
    </lineage>
</organism>
<dbReference type="Proteomes" id="UP000789759">
    <property type="component" value="Unassembled WGS sequence"/>
</dbReference>
<evidence type="ECO:0000313" key="2">
    <source>
        <dbReference type="EMBL" id="CAG8759191.1"/>
    </source>
</evidence>
<dbReference type="AlphaFoldDB" id="A0A9N9NTE7"/>